<dbReference type="EMBL" id="JAGHQL010000042">
    <property type="protein sequence ID" value="KAH0542989.1"/>
    <property type="molecule type" value="Genomic_DNA"/>
</dbReference>
<dbReference type="OrthoDB" id="5272396at2759"/>
<sequence>MEATHRHDLPGLSFLSLPREIRDEIYSLALNIPAYNPTTMIHIHPRPTSVGYWNSGPPYFYNAVNCQPFAPNTALLRASRLISAEAAGLLYTKPIFHFGDLDAWEVLHLFLLRIGESGRARLHEIHIHAPTPEHYVRTPRGTLVLESVATNFWPTTDMPREVDPVLRETLDMLAELSTGGGGLKRLQLRILGRYPIGRLEVVREALADAPAEVVYDTQWCENRAEVEEALRGWASLARGRRDRGGGSNRWC</sequence>
<proteinExistence type="predicted"/>
<protein>
    <submittedName>
        <fullName evidence="1">Uncharacterized protein</fullName>
    </submittedName>
</protein>
<comment type="caution">
    <text evidence="1">The sequence shown here is derived from an EMBL/GenBank/DDBJ whole genome shotgun (WGS) entry which is preliminary data.</text>
</comment>
<dbReference type="PANTHER" id="PTHR38790:SF4">
    <property type="entry name" value="2EXR DOMAIN-CONTAINING PROTEIN"/>
    <property type="match status" value="1"/>
</dbReference>
<keyword evidence="2" id="KW-1185">Reference proteome</keyword>
<reference evidence="1" key="1">
    <citation type="submission" date="2021-03" db="EMBL/GenBank/DDBJ databases">
        <title>Comparative genomics and phylogenomic investigation of the class Geoglossomycetes provide insights into ecological specialization and systematics.</title>
        <authorList>
            <person name="Melie T."/>
            <person name="Pirro S."/>
            <person name="Miller A.N."/>
            <person name="Quandt A."/>
        </authorList>
    </citation>
    <scope>NUCLEOTIDE SEQUENCE</scope>
    <source>
        <strain evidence="1">GBOQ0MN5Z8</strain>
    </source>
</reference>
<dbReference type="PANTHER" id="PTHR38790">
    <property type="entry name" value="2EXR DOMAIN-CONTAINING PROTEIN-RELATED"/>
    <property type="match status" value="1"/>
</dbReference>
<evidence type="ECO:0000313" key="1">
    <source>
        <dbReference type="EMBL" id="KAH0542989.1"/>
    </source>
</evidence>
<dbReference type="AlphaFoldDB" id="A0A9P8I8U5"/>
<name>A0A9P8I8U5_9PEZI</name>
<gene>
    <name evidence="1" type="ORF">FGG08_002677</name>
</gene>
<accession>A0A9P8I8U5</accession>
<evidence type="ECO:0000313" key="2">
    <source>
        <dbReference type="Proteomes" id="UP000698800"/>
    </source>
</evidence>
<organism evidence="1 2">
    <name type="scientific">Glutinoglossum americanum</name>
    <dbReference type="NCBI Taxonomy" id="1670608"/>
    <lineage>
        <taxon>Eukaryota</taxon>
        <taxon>Fungi</taxon>
        <taxon>Dikarya</taxon>
        <taxon>Ascomycota</taxon>
        <taxon>Pezizomycotina</taxon>
        <taxon>Geoglossomycetes</taxon>
        <taxon>Geoglossales</taxon>
        <taxon>Geoglossaceae</taxon>
        <taxon>Glutinoglossum</taxon>
    </lineage>
</organism>
<dbReference type="Proteomes" id="UP000698800">
    <property type="component" value="Unassembled WGS sequence"/>
</dbReference>